<keyword evidence="2" id="KW-0732">Signal</keyword>
<organism evidence="3 4">
    <name type="scientific">Roseateles asaccharophilus</name>
    <dbReference type="NCBI Taxonomy" id="582607"/>
    <lineage>
        <taxon>Bacteria</taxon>
        <taxon>Pseudomonadati</taxon>
        <taxon>Pseudomonadota</taxon>
        <taxon>Betaproteobacteria</taxon>
        <taxon>Burkholderiales</taxon>
        <taxon>Sphaerotilaceae</taxon>
        <taxon>Roseateles</taxon>
    </lineage>
</organism>
<reference evidence="3 4" key="1">
    <citation type="submission" date="2019-03" db="EMBL/GenBank/DDBJ databases">
        <title>Genomic Encyclopedia of Type Strains, Phase IV (KMG-IV): sequencing the most valuable type-strain genomes for metagenomic binning, comparative biology and taxonomic classification.</title>
        <authorList>
            <person name="Goeker M."/>
        </authorList>
    </citation>
    <scope>NUCLEOTIDE SEQUENCE [LARGE SCALE GENOMIC DNA]</scope>
    <source>
        <strain evidence="3 4">DSM 25082</strain>
    </source>
</reference>
<dbReference type="AlphaFoldDB" id="A0A4R6N3C1"/>
<gene>
    <name evidence="3" type="ORF">DFR39_104201</name>
</gene>
<proteinExistence type="predicted"/>
<name>A0A4R6N3C1_9BURK</name>
<evidence type="ECO:0000313" key="3">
    <source>
        <dbReference type="EMBL" id="TDP09640.1"/>
    </source>
</evidence>
<accession>A0A4R6N3C1</accession>
<feature type="region of interest" description="Disordered" evidence="1">
    <location>
        <begin position="48"/>
        <end position="71"/>
    </location>
</feature>
<evidence type="ECO:0000256" key="1">
    <source>
        <dbReference type="SAM" id="MobiDB-lite"/>
    </source>
</evidence>
<dbReference type="OrthoDB" id="8910712at2"/>
<dbReference type="RefSeq" id="WP_133603610.1">
    <property type="nucleotide sequence ID" value="NZ_JAUFPJ010000004.1"/>
</dbReference>
<comment type="caution">
    <text evidence="3">The sequence shown here is derived from an EMBL/GenBank/DDBJ whole genome shotgun (WGS) entry which is preliminary data.</text>
</comment>
<protein>
    <submittedName>
        <fullName evidence="3">Uncharacterized protein DUF4148</fullName>
    </submittedName>
</protein>
<keyword evidence="4" id="KW-1185">Reference proteome</keyword>
<feature type="chain" id="PRO_5021001020" evidence="2">
    <location>
        <begin position="22"/>
        <end position="135"/>
    </location>
</feature>
<dbReference type="Proteomes" id="UP000295357">
    <property type="component" value="Unassembled WGS sequence"/>
</dbReference>
<dbReference type="EMBL" id="SNXE01000004">
    <property type="protein sequence ID" value="TDP09640.1"/>
    <property type="molecule type" value="Genomic_DNA"/>
</dbReference>
<evidence type="ECO:0000256" key="2">
    <source>
        <dbReference type="SAM" id="SignalP"/>
    </source>
</evidence>
<dbReference type="InterPro" id="IPR025421">
    <property type="entry name" value="DUF4148"/>
</dbReference>
<feature type="signal peptide" evidence="2">
    <location>
        <begin position="1"/>
        <end position="21"/>
    </location>
</feature>
<sequence length="135" mass="14562">MFRTLTLSLALLGASALPALAHPLSQTNEGARSRAEVLAELDAARRDGSLARMNREGGHAPEYEQRGSRTRDEVLAELDVARRSGDMARLNRESGLPLEPLPLGQSLSRAEVLAELEHARTDGSMRCSLGNRGSC</sequence>
<evidence type="ECO:0000313" key="4">
    <source>
        <dbReference type="Proteomes" id="UP000295357"/>
    </source>
</evidence>
<dbReference type="Pfam" id="PF13663">
    <property type="entry name" value="DUF4148"/>
    <property type="match status" value="1"/>
</dbReference>